<evidence type="ECO:0000313" key="3">
    <source>
        <dbReference type="Proteomes" id="UP000237246"/>
    </source>
</evidence>
<dbReference type="GO" id="GO:0005739">
    <property type="term" value="C:mitochondrion"/>
    <property type="evidence" value="ECO:0007669"/>
    <property type="project" value="TreeGrafter"/>
</dbReference>
<sequence>MFCFCFLSILVHLSRGGAEVQMYAPDVPQMHVVDHSKGQPTEAESRNVLVESARIARGKITNLAKLTTADHDAVIFPGGFGAAKNLSTFAVDGKDCKVNREVERVLKDFHKAGKPIGYVCWSDRGICLHVETKCVLLKRVALMLELAAFLFYQFISCSLFLKRFFSSLCCISPVLAAKVLSGAEVTVGHEEEEGGKWPYAGTAGAIKELGGKHCVKEVTISFPVNFHTKSLVMCHCGSEYVQDLCFSANTVVWREYMVCSR</sequence>
<dbReference type="Gene3D" id="3.40.50.880">
    <property type="match status" value="2"/>
</dbReference>
<keyword evidence="3" id="KW-1185">Reference proteome</keyword>
<dbReference type="SUPFAM" id="SSF52317">
    <property type="entry name" value="Class I glutamine amidotransferase-like"/>
    <property type="match status" value="1"/>
</dbReference>
<evidence type="ECO:0000313" key="2">
    <source>
        <dbReference type="EMBL" id="POI35924.1"/>
    </source>
</evidence>
<accession>A0A2P4THV9</accession>
<evidence type="ECO:0000256" key="1">
    <source>
        <dbReference type="SAM" id="SignalP"/>
    </source>
</evidence>
<dbReference type="OrthoDB" id="543156at2759"/>
<evidence type="ECO:0008006" key="4">
    <source>
        <dbReference type="Google" id="ProtNLM"/>
    </source>
</evidence>
<feature type="chain" id="PRO_5015106545" description="DJ-1/PfpI domain-containing protein" evidence="1">
    <location>
        <begin position="19"/>
        <end position="261"/>
    </location>
</feature>
<dbReference type="EMBL" id="PPHD01000139">
    <property type="protein sequence ID" value="POI35924.1"/>
    <property type="molecule type" value="Genomic_DNA"/>
</dbReference>
<name>A0A2P4THV9_BAMTH</name>
<protein>
    <recommendedName>
        <fullName evidence="4">DJ-1/PfpI domain-containing protein</fullName>
    </recommendedName>
</protein>
<gene>
    <name evidence="2" type="ORF">CIB84_000322</name>
</gene>
<organism evidence="2 3">
    <name type="scientific">Bambusicola thoracicus</name>
    <name type="common">Chinese bamboo-partridge</name>
    <name type="synonym">Perdix thoracica</name>
    <dbReference type="NCBI Taxonomy" id="9083"/>
    <lineage>
        <taxon>Eukaryota</taxon>
        <taxon>Metazoa</taxon>
        <taxon>Chordata</taxon>
        <taxon>Craniata</taxon>
        <taxon>Vertebrata</taxon>
        <taxon>Euteleostomi</taxon>
        <taxon>Archelosauria</taxon>
        <taxon>Archosauria</taxon>
        <taxon>Dinosauria</taxon>
        <taxon>Saurischia</taxon>
        <taxon>Theropoda</taxon>
        <taxon>Coelurosauria</taxon>
        <taxon>Aves</taxon>
        <taxon>Neognathae</taxon>
        <taxon>Galloanserae</taxon>
        <taxon>Galliformes</taxon>
        <taxon>Phasianidae</taxon>
        <taxon>Perdicinae</taxon>
        <taxon>Bambusicola</taxon>
    </lineage>
</organism>
<proteinExistence type="predicted"/>
<keyword evidence="1" id="KW-0732">Signal</keyword>
<dbReference type="InterPro" id="IPR029062">
    <property type="entry name" value="Class_I_gatase-like"/>
</dbReference>
<dbReference type="AlphaFoldDB" id="A0A2P4THV9"/>
<reference evidence="2 3" key="1">
    <citation type="submission" date="2018-01" db="EMBL/GenBank/DDBJ databases">
        <title>Comparison of the Chinese Bamboo Partridge and Red Junglefowl genome sequences highlights the importance of demography in genome evolution.</title>
        <authorList>
            <person name="Tiley G.P."/>
            <person name="Kimball R.T."/>
            <person name="Braun E.L."/>
            <person name="Burleigh J.G."/>
        </authorList>
    </citation>
    <scope>NUCLEOTIDE SEQUENCE [LARGE SCALE GENOMIC DNA]</scope>
    <source>
        <strain evidence="2">RTK389</strain>
        <tissue evidence="2">Blood</tissue>
    </source>
</reference>
<dbReference type="PANTHER" id="PTHR10224:SF9">
    <property type="entry name" value="GLUTAMINE AMIDOTRANSFERASE-LIKE CLASS 1 DOMAIN-CONTAINING PROTEIN 3, MITOCHONDRIAL-RELATED"/>
    <property type="match status" value="1"/>
</dbReference>
<dbReference type="Proteomes" id="UP000237246">
    <property type="component" value="Unassembled WGS sequence"/>
</dbReference>
<comment type="caution">
    <text evidence="2">The sequence shown here is derived from an EMBL/GenBank/DDBJ whole genome shotgun (WGS) entry which is preliminary data.</text>
</comment>
<dbReference type="PANTHER" id="PTHR10224">
    <property type="entry name" value="ES1 PROTEIN HOMOLOG, MITOCHONDRIAL"/>
    <property type="match status" value="1"/>
</dbReference>
<feature type="signal peptide" evidence="1">
    <location>
        <begin position="1"/>
        <end position="18"/>
    </location>
</feature>